<dbReference type="EMBL" id="OZ075138">
    <property type="protein sequence ID" value="CAL5011795.1"/>
    <property type="molecule type" value="Genomic_DNA"/>
</dbReference>
<dbReference type="SUPFAM" id="SSF49599">
    <property type="entry name" value="TRAF domain-like"/>
    <property type="match status" value="1"/>
</dbReference>
<comment type="pathway">
    <text evidence="1">Protein modification; protein ubiquitination.</text>
</comment>
<dbReference type="SUPFAM" id="SSF54695">
    <property type="entry name" value="POZ domain"/>
    <property type="match status" value="1"/>
</dbReference>
<feature type="transmembrane region" description="Helical" evidence="2">
    <location>
        <begin position="342"/>
        <end position="363"/>
    </location>
</feature>
<evidence type="ECO:0000256" key="1">
    <source>
        <dbReference type="ARBA" id="ARBA00004906"/>
    </source>
</evidence>
<keyword evidence="2" id="KW-0472">Membrane</keyword>
<dbReference type="Gene3D" id="3.30.710.10">
    <property type="entry name" value="Potassium Channel Kv1.1, Chain A"/>
    <property type="match status" value="1"/>
</dbReference>
<evidence type="ECO:0000313" key="5">
    <source>
        <dbReference type="EMBL" id="CAL5011795.1"/>
    </source>
</evidence>
<evidence type="ECO:0000259" key="3">
    <source>
        <dbReference type="PROSITE" id="PS50097"/>
    </source>
</evidence>
<dbReference type="Pfam" id="PF22486">
    <property type="entry name" value="MATH_2"/>
    <property type="match status" value="1"/>
</dbReference>
<protein>
    <recommendedName>
        <fullName evidence="7">BTB domain-containing protein</fullName>
    </recommendedName>
</protein>
<dbReference type="Gene3D" id="2.60.210.10">
    <property type="entry name" value="Apoptosis, Tumor Necrosis Factor Receptor Associated Protein 2, Chain A"/>
    <property type="match status" value="1"/>
</dbReference>
<dbReference type="InterPro" id="IPR002083">
    <property type="entry name" value="MATH/TRAF_dom"/>
</dbReference>
<dbReference type="Pfam" id="PF00651">
    <property type="entry name" value="BTB"/>
    <property type="match status" value="1"/>
</dbReference>
<accession>A0ABC9BZS2</accession>
<keyword evidence="2" id="KW-0812">Transmembrane</keyword>
<dbReference type="InterPro" id="IPR011333">
    <property type="entry name" value="SKP1/BTB/POZ_sf"/>
</dbReference>
<dbReference type="CDD" id="cd00121">
    <property type="entry name" value="MATH"/>
    <property type="match status" value="1"/>
</dbReference>
<evidence type="ECO:0000259" key="4">
    <source>
        <dbReference type="PROSITE" id="PS50144"/>
    </source>
</evidence>
<dbReference type="PROSITE" id="PS50144">
    <property type="entry name" value="MATH"/>
    <property type="match status" value="1"/>
</dbReference>
<dbReference type="Gene3D" id="1.25.40.420">
    <property type="match status" value="1"/>
</dbReference>
<feature type="domain" description="MATH" evidence="4">
    <location>
        <begin position="16"/>
        <end position="141"/>
    </location>
</feature>
<keyword evidence="6" id="KW-1185">Reference proteome</keyword>
<name>A0ABC9BZS2_9POAL</name>
<sequence length="365" mass="39121">MAPPASNPRASLRQTASTERLTIDPYSWYRCMGAGKPIKSPAFTLAGHPWTLVFYPGGYYPNTAYVAVFLRLEHNLLMGEQLRVIADFALVAAGGADAHARRAHHTFRQDGEISCGFAEFARRHDVESCLRGDRLVLECAARVVEDGEELRAPALPPSTLQRDLRRMLAGTAADVTIVAGGGHRFRAHRCVLAARSSVLRAQLCGPLRDAREVIELPGDLPAATGGDDAAAAADARRLLAAADLYALDGLSLACQDVLCRTVTPCTAADTYALTDRLNLPRVKTAVVEALAVCAGGVEAVKASEGFQQLAAEDAALAKELTSKVTTERHENPVRGSASREEMLVASLVLIVFVVVVPSVAFYFTR</sequence>
<keyword evidence="2" id="KW-1133">Transmembrane helix</keyword>
<dbReference type="InterPro" id="IPR045005">
    <property type="entry name" value="BPM1-6"/>
</dbReference>
<dbReference type="PANTHER" id="PTHR26379:SF187">
    <property type="entry name" value="OS07G0655300 PROTEIN"/>
    <property type="match status" value="1"/>
</dbReference>
<gene>
    <name evidence="5" type="ORF">URODEC1_LOCUS70575</name>
</gene>
<dbReference type="CDD" id="cd18186">
    <property type="entry name" value="BTB_POZ_ZBTB_KLHL-like"/>
    <property type="match status" value="1"/>
</dbReference>
<organism evidence="5 6">
    <name type="scientific">Urochloa decumbens</name>
    <dbReference type="NCBI Taxonomy" id="240449"/>
    <lineage>
        <taxon>Eukaryota</taxon>
        <taxon>Viridiplantae</taxon>
        <taxon>Streptophyta</taxon>
        <taxon>Embryophyta</taxon>
        <taxon>Tracheophyta</taxon>
        <taxon>Spermatophyta</taxon>
        <taxon>Magnoliopsida</taxon>
        <taxon>Liliopsida</taxon>
        <taxon>Poales</taxon>
        <taxon>Poaceae</taxon>
        <taxon>PACMAD clade</taxon>
        <taxon>Panicoideae</taxon>
        <taxon>Panicodae</taxon>
        <taxon>Paniceae</taxon>
        <taxon>Melinidinae</taxon>
        <taxon>Urochloa</taxon>
    </lineage>
</organism>
<dbReference type="Proteomes" id="UP001497457">
    <property type="component" value="Chromosome 28b"/>
</dbReference>
<dbReference type="InterPro" id="IPR008974">
    <property type="entry name" value="TRAF-like"/>
</dbReference>
<evidence type="ECO:0000313" key="6">
    <source>
        <dbReference type="Proteomes" id="UP001497457"/>
    </source>
</evidence>
<dbReference type="PANTHER" id="PTHR26379">
    <property type="entry name" value="BTB/POZ AND MATH DOMAIN-CONTAINING PROTEIN 1"/>
    <property type="match status" value="1"/>
</dbReference>
<evidence type="ECO:0000256" key="2">
    <source>
        <dbReference type="SAM" id="Phobius"/>
    </source>
</evidence>
<dbReference type="AlphaFoldDB" id="A0ABC9BZS2"/>
<feature type="domain" description="BTB" evidence="3">
    <location>
        <begin position="173"/>
        <end position="203"/>
    </location>
</feature>
<dbReference type="SMART" id="SM00225">
    <property type="entry name" value="BTB"/>
    <property type="match status" value="1"/>
</dbReference>
<proteinExistence type="predicted"/>
<reference evidence="5" key="1">
    <citation type="submission" date="2024-10" db="EMBL/GenBank/DDBJ databases">
        <authorList>
            <person name="Ryan C."/>
        </authorList>
    </citation>
    <scope>NUCLEOTIDE SEQUENCE [LARGE SCALE GENOMIC DNA]</scope>
</reference>
<dbReference type="PROSITE" id="PS50097">
    <property type="entry name" value="BTB"/>
    <property type="match status" value="1"/>
</dbReference>
<evidence type="ECO:0008006" key="7">
    <source>
        <dbReference type="Google" id="ProtNLM"/>
    </source>
</evidence>
<dbReference type="InterPro" id="IPR000210">
    <property type="entry name" value="BTB/POZ_dom"/>
</dbReference>